<dbReference type="InterPro" id="IPR027417">
    <property type="entry name" value="P-loop_NTPase"/>
</dbReference>
<dbReference type="InterPro" id="IPR050055">
    <property type="entry name" value="EF-Tu_GTPase"/>
</dbReference>
<accession>A0A1R0H3C4</accession>
<dbReference type="Gene3D" id="3.40.50.300">
    <property type="entry name" value="P-loop containing nucleotide triphosphate hydrolases"/>
    <property type="match status" value="1"/>
</dbReference>
<reference evidence="2 3" key="1">
    <citation type="journal article" date="2016" name="Mol. Biol. Evol.">
        <title>Genome-Wide Survey of Gut Fungi (Harpellales) Reveals the First Horizontally Transferred Ubiquitin Gene from a Mosquito Host.</title>
        <authorList>
            <person name="Wang Y."/>
            <person name="White M.M."/>
            <person name="Kvist S."/>
            <person name="Moncalvo J.M."/>
        </authorList>
    </citation>
    <scope>NUCLEOTIDE SEQUENCE [LARGE SCALE GENOMIC DNA]</scope>
    <source>
        <strain evidence="2 3">ALG-7-W6</strain>
    </source>
</reference>
<dbReference type="PANTHER" id="PTHR43721:SF9">
    <property type="entry name" value="GTP-BINDING PROTEIN 1"/>
    <property type="match status" value="1"/>
</dbReference>
<dbReference type="GO" id="GO:0005525">
    <property type="term" value="F:GTP binding"/>
    <property type="evidence" value="ECO:0007669"/>
    <property type="project" value="InterPro"/>
</dbReference>
<evidence type="ECO:0000313" key="3">
    <source>
        <dbReference type="Proteomes" id="UP000187455"/>
    </source>
</evidence>
<dbReference type="AlphaFoldDB" id="A0A1R0H3C4"/>
<dbReference type="PANTHER" id="PTHR43721">
    <property type="entry name" value="ELONGATION FACTOR TU-RELATED"/>
    <property type="match status" value="1"/>
</dbReference>
<gene>
    <name evidence="2" type="ORF">AYI68_g2186</name>
</gene>
<keyword evidence="3" id="KW-1185">Reference proteome</keyword>
<dbReference type="InterPro" id="IPR000795">
    <property type="entry name" value="T_Tr_GTP-bd_dom"/>
</dbReference>
<dbReference type="GO" id="GO:0003924">
    <property type="term" value="F:GTPase activity"/>
    <property type="evidence" value="ECO:0007669"/>
    <property type="project" value="InterPro"/>
</dbReference>
<evidence type="ECO:0000259" key="1">
    <source>
        <dbReference type="Pfam" id="PF00009"/>
    </source>
</evidence>
<dbReference type="Proteomes" id="UP000187455">
    <property type="component" value="Unassembled WGS sequence"/>
</dbReference>
<dbReference type="SUPFAM" id="SSF52540">
    <property type="entry name" value="P-loop containing nucleoside triphosphate hydrolases"/>
    <property type="match status" value="1"/>
</dbReference>
<name>A0A1R0H3C4_9FUNG</name>
<protein>
    <submittedName>
        <fullName evidence="2">GTP-binding protein 2</fullName>
    </submittedName>
</protein>
<comment type="caution">
    <text evidence="2">The sequence shown here is derived from an EMBL/GenBank/DDBJ whole genome shotgun (WGS) entry which is preliminary data.</text>
</comment>
<feature type="domain" description="Tr-type G" evidence="1">
    <location>
        <begin position="185"/>
        <end position="411"/>
    </location>
</feature>
<proteinExistence type="predicted"/>
<dbReference type="Pfam" id="PF00009">
    <property type="entry name" value="GTP_EFTU"/>
    <property type="match status" value="1"/>
</dbReference>
<dbReference type="GO" id="GO:0003746">
    <property type="term" value="F:translation elongation factor activity"/>
    <property type="evidence" value="ECO:0007669"/>
    <property type="project" value="TreeGrafter"/>
</dbReference>
<organism evidence="2 3">
    <name type="scientific">Smittium mucronatum</name>
    <dbReference type="NCBI Taxonomy" id="133383"/>
    <lineage>
        <taxon>Eukaryota</taxon>
        <taxon>Fungi</taxon>
        <taxon>Fungi incertae sedis</taxon>
        <taxon>Zoopagomycota</taxon>
        <taxon>Kickxellomycotina</taxon>
        <taxon>Harpellomycetes</taxon>
        <taxon>Harpellales</taxon>
        <taxon>Legeriomycetaceae</taxon>
        <taxon>Smittium</taxon>
    </lineage>
</organism>
<dbReference type="OrthoDB" id="248233at2759"/>
<evidence type="ECO:0000313" key="2">
    <source>
        <dbReference type="EMBL" id="OLY83672.1"/>
    </source>
</evidence>
<dbReference type="EMBL" id="LSSL01000799">
    <property type="protein sequence ID" value="OLY83672.1"/>
    <property type="molecule type" value="Genomic_DNA"/>
</dbReference>
<sequence length="884" mass="98146">MTSKELFFSEEKIIDSKSRGTISDTSLKVLPPELDNCGNVEYKYKLINVSQKKIQHLSTQLLWRLSQGKGYAIYQLGVLDDGTLKGISKAEMNQTLATLDKASKILKDTFILNARWRQISHGSSNNFSNGSKDKYSLDHYSNGKSSNKAELFLKEPPNSSDIDKLYVCEVTFVSNNSSDSSNDIRFLLLGDHKAGKSTLLGCLAHKIKDNGKGRARLGILRHQHELISGASSSISQEVIKIPDPGQDSSACISDFDFLNGISTDNPPNDFENTKNKDKVTKHIAFVDTCGLTKHLKTTIRGAVGKSPDYIIIVLGADLCKLDISVYRYITLSRVLGAPIMFVITKMDLARKDSISRFIHSLVDLIEKAIPNYGQQVINTTSKNLDPAYLSELSAAYMKKKLVPIFLCSCMQPNMAVLSRFIGSLKPRVSNNGVDSYTGDKLLLGRFEVEKIFKTSTNGIVLLGLVKHGSLSIDFGNSDSRIQSSVYKDGTNGYEDSINESSELTSLLGPDRFGLFKKVQISSILHHREPVTQANKGNLVSIEILIDGDKYFQKDALIRPGSNLLQFKSSIVELKDNFSTVNASSPRLGNGETPFNRQPIKGNASTIGKTLYYNTQPKFSNYGSNSEHLYSLKRSEFGDLGDVCVEFMANVVLIEFSNCQEMGSVGTIYCGSIRQQARVSGLHFLGNKYKFGSFKKEKRKLSKINRLNSPPKFQNFQGNNSVDAEQKNCVPNVGFFDEIWDKLDNLINKSTVYVTQRNLDSGTNKPKPDPELGSIIVNKPLSSGLEGISASELKSALPKVIQDIDSNSSEFKIHKEISNDFMENRIHTLNGFDYSKPKPDLKRGDIVTVKIQLLVRKEYIQIGYPILFMQGSSIVFAGYISNVFN</sequence>